<sequence>MNDSLLGYYNEKEFGDEKEPSRRLQRTPSVQMRMTWLQWSDNSLHRLPDPRIDLFRRAIKSPAHAPPRKDNQLVPPVSPSADVVYSPKLQVAASPERFPTSEPLCIPVNTTTSSNPSKISLMTTARYL</sequence>
<evidence type="ECO:0000313" key="2">
    <source>
        <dbReference type="EMBL" id="OJA09503.1"/>
    </source>
</evidence>
<evidence type="ECO:0000313" key="3">
    <source>
        <dbReference type="Proteomes" id="UP000183567"/>
    </source>
</evidence>
<accession>A0A1J8PLW7</accession>
<feature type="region of interest" description="Disordered" evidence="1">
    <location>
        <begin position="1"/>
        <end position="27"/>
    </location>
</feature>
<dbReference type="Proteomes" id="UP000183567">
    <property type="component" value="Unassembled WGS sequence"/>
</dbReference>
<protein>
    <submittedName>
        <fullName evidence="2">Uncharacterized protein</fullName>
    </submittedName>
</protein>
<proteinExistence type="predicted"/>
<dbReference type="EMBL" id="LVVM01005896">
    <property type="protein sequence ID" value="OJA09503.1"/>
    <property type="molecule type" value="Genomic_DNA"/>
</dbReference>
<evidence type="ECO:0000256" key="1">
    <source>
        <dbReference type="SAM" id="MobiDB-lite"/>
    </source>
</evidence>
<name>A0A1J8PLW7_9AGAM</name>
<gene>
    <name evidence="2" type="ORF">AZE42_10659</name>
</gene>
<organism evidence="2 3">
    <name type="scientific">Rhizopogon vesiculosus</name>
    <dbReference type="NCBI Taxonomy" id="180088"/>
    <lineage>
        <taxon>Eukaryota</taxon>
        <taxon>Fungi</taxon>
        <taxon>Dikarya</taxon>
        <taxon>Basidiomycota</taxon>
        <taxon>Agaricomycotina</taxon>
        <taxon>Agaricomycetes</taxon>
        <taxon>Agaricomycetidae</taxon>
        <taxon>Boletales</taxon>
        <taxon>Suillineae</taxon>
        <taxon>Rhizopogonaceae</taxon>
        <taxon>Rhizopogon</taxon>
    </lineage>
</organism>
<keyword evidence="3" id="KW-1185">Reference proteome</keyword>
<comment type="caution">
    <text evidence="2">The sequence shown here is derived from an EMBL/GenBank/DDBJ whole genome shotgun (WGS) entry which is preliminary data.</text>
</comment>
<dbReference type="AlphaFoldDB" id="A0A1J8PLW7"/>
<reference evidence="2 3" key="1">
    <citation type="submission" date="2016-03" db="EMBL/GenBank/DDBJ databases">
        <title>Comparative genomics of the ectomycorrhizal sister species Rhizopogon vinicolor and Rhizopogon vesiculosus (Basidiomycota: Boletales) reveals a divergence of the mating type B locus.</title>
        <authorList>
            <person name="Mujic A.B."/>
            <person name="Kuo A."/>
            <person name="Tritt A."/>
            <person name="Lipzen A."/>
            <person name="Chen C."/>
            <person name="Johnson J."/>
            <person name="Sharma A."/>
            <person name="Barry K."/>
            <person name="Grigoriev I.V."/>
            <person name="Spatafora J.W."/>
        </authorList>
    </citation>
    <scope>NUCLEOTIDE SEQUENCE [LARGE SCALE GENOMIC DNA]</scope>
    <source>
        <strain evidence="2 3">AM-OR11-056</strain>
    </source>
</reference>
<feature type="compositionally biased region" description="Basic and acidic residues" evidence="1">
    <location>
        <begin position="10"/>
        <end position="22"/>
    </location>
</feature>